<gene>
    <name evidence="1" type="ORF">METZ01_LOCUS325511</name>
</gene>
<dbReference type="SUPFAM" id="SSF53067">
    <property type="entry name" value="Actin-like ATPase domain"/>
    <property type="match status" value="1"/>
</dbReference>
<protein>
    <recommendedName>
        <fullName evidence="2">SHS2 domain-containing protein</fullName>
    </recommendedName>
</protein>
<proteinExistence type="predicted"/>
<accession>A0A382PIJ3</accession>
<reference evidence="1" key="1">
    <citation type="submission" date="2018-05" db="EMBL/GenBank/DDBJ databases">
        <authorList>
            <person name="Lanie J.A."/>
            <person name="Ng W.-L."/>
            <person name="Kazmierczak K.M."/>
            <person name="Andrzejewski T.M."/>
            <person name="Davidsen T.M."/>
            <person name="Wayne K.J."/>
            <person name="Tettelin H."/>
            <person name="Glass J.I."/>
            <person name="Rusch D."/>
            <person name="Podicherti R."/>
            <person name="Tsui H.-C.T."/>
            <person name="Winkler M.E."/>
        </authorList>
    </citation>
    <scope>NUCLEOTIDE SEQUENCE</scope>
</reference>
<dbReference type="EMBL" id="UINC01107349">
    <property type="protein sequence ID" value="SVC72657.1"/>
    <property type="molecule type" value="Genomic_DNA"/>
</dbReference>
<evidence type="ECO:0000313" key="1">
    <source>
        <dbReference type="EMBL" id="SVC72657.1"/>
    </source>
</evidence>
<evidence type="ECO:0008006" key="2">
    <source>
        <dbReference type="Google" id="ProtNLM"/>
    </source>
</evidence>
<dbReference type="AlphaFoldDB" id="A0A382PIJ3"/>
<organism evidence="1">
    <name type="scientific">marine metagenome</name>
    <dbReference type="NCBI Taxonomy" id="408172"/>
    <lineage>
        <taxon>unclassified sequences</taxon>
        <taxon>metagenomes</taxon>
        <taxon>ecological metagenomes</taxon>
    </lineage>
</organism>
<dbReference type="InterPro" id="IPR043129">
    <property type="entry name" value="ATPase_NBD"/>
</dbReference>
<feature type="non-terminal residue" evidence="1">
    <location>
        <position position="1"/>
    </location>
</feature>
<sequence length="33" mass="3593">VTRKDRYLVGLDVGTSKITAIVGEIMDDGELDI</sequence>
<name>A0A382PIJ3_9ZZZZ</name>
<feature type="non-terminal residue" evidence="1">
    <location>
        <position position="33"/>
    </location>
</feature>